<keyword evidence="4 7" id="KW-0812">Transmembrane</keyword>
<dbReference type="Gene3D" id="1.10.3720.10">
    <property type="entry name" value="MetI-like"/>
    <property type="match status" value="1"/>
</dbReference>
<evidence type="ECO:0000313" key="10">
    <source>
        <dbReference type="EMBL" id="SNT65538.1"/>
    </source>
</evidence>
<feature type="transmembrane region" description="Helical" evidence="7">
    <location>
        <begin position="163"/>
        <end position="191"/>
    </location>
</feature>
<keyword evidence="6 7" id="KW-0472">Membrane</keyword>
<dbReference type="EMBL" id="FZPH01000023">
    <property type="protein sequence ID" value="SNT65538.1"/>
    <property type="molecule type" value="Genomic_DNA"/>
</dbReference>
<evidence type="ECO:0000256" key="2">
    <source>
        <dbReference type="ARBA" id="ARBA00022448"/>
    </source>
</evidence>
<evidence type="ECO:0000256" key="8">
    <source>
        <dbReference type="SAM" id="MobiDB-lite"/>
    </source>
</evidence>
<accession>A0A239PFX3</accession>
<dbReference type="InterPro" id="IPR000515">
    <property type="entry name" value="MetI-like"/>
</dbReference>
<dbReference type="RefSeq" id="WP_089255218.1">
    <property type="nucleotide sequence ID" value="NZ_FZPH01000023.1"/>
</dbReference>
<dbReference type="SUPFAM" id="SSF161098">
    <property type="entry name" value="MetI-like"/>
    <property type="match status" value="1"/>
</dbReference>
<comment type="similarity">
    <text evidence="7">Belongs to the binding-protein-dependent transport system permease family.</text>
</comment>
<sequence length="317" mass="33180">MSEAKKFRAGSEGIGARGGEERVDAAAGGEAVELSGRRAGLWADAWRELRHDPLFLVAGFVVLVFVAMAAFPGLFSSVDPRACDLSRSLAPPGGGHPFGYDLLGCDYYARVVHGARVSIAIGVLATGSTVVIAVVLGSLAGYFRGPVDTVISRLTDVVFGLPFILGAIVLLSVVGTRGVLEVGLVLVALGWTTMTRLMRSSVLSVVNADHVSAAKALGASDARILATHVLPNAVAPVMVYATIYVGIVIAVEATLSFLGVGLQLPAISWGLMISDAQYRISEAPHLLLFPGLFLSLTVLSFILMGDALRDALDPKLR</sequence>
<dbReference type="CDD" id="cd06261">
    <property type="entry name" value="TM_PBP2"/>
    <property type="match status" value="1"/>
</dbReference>
<dbReference type="PANTHER" id="PTHR43386:SF6">
    <property type="entry name" value="ABC TRANSPORTER PERMEASE PROTEIN"/>
    <property type="match status" value="1"/>
</dbReference>
<feature type="region of interest" description="Disordered" evidence="8">
    <location>
        <begin position="1"/>
        <end position="22"/>
    </location>
</feature>
<proteinExistence type="inferred from homology"/>
<dbReference type="Proteomes" id="UP000198362">
    <property type="component" value="Unassembled WGS sequence"/>
</dbReference>
<dbReference type="AlphaFoldDB" id="A0A239PFX3"/>
<keyword evidence="2 7" id="KW-0813">Transport</keyword>
<keyword evidence="11" id="KW-1185">Reference proteome</keyword>
<dbReference type="PANTHER" id="PTHR43386">
    <property type="entry name" value="OLIGOPEPTIDE TRANSPORT SYSTEM PERMEASE PROTEIN APPC"/>
    <property type="match status" value="1"/>
</dbReference>
<dbReference type="InterPro" id="IPR025966">
    <property type="entry name" value="OppC_N"/>
</dbReference>
<evidence type="ECO:0000256" key="7">
    <source>
        <dbReference type="RuleBase" id="RU363032"/>
    </source>
</evidence>
<feature type="domain" description="ABC transmembrane type-1" evidence="9">
    <location>
        <begin position="115"/>
        <end position="305"/>
    </location>
</feature>
<evidence type="ECO:0000256" key="1">
    <source>
        <dbReference type="ARBA" id="ARBA00004651"/>
    </source>
</evidence>
<reference evidence="10 11" key="1">
    <citation type="submission" date="2017-06" db="EMBL/GenBank/DDBJ databases">
        <authorList>
            <person name="Kim H.J."/>
            <person name="Triplett B.A."/>
        </authorList>
    </citation>
    <scope>NUCLEOTIDE SEQUENCE [LARGE SCALE GENOMIC DNA]</scope>
    <source>
        <strain evidence="10 11">CGMCC 4.5593</strain>
    </source>
</reference>
<gene>
    <name evidence="10" type="ORF">SAMN05421812_12391</name>
</gene>
<dbReference type="InterPro" id="IPR050366">
    <property type="entry name" value="BP-dependent_transpt_permease"/>
</dbReference>
<dbReference type="Pfam" id="PF00528">
    <property type="entry name" value="BPD_transp_1"/>
    <property type="match status" value="1"/>
</dbReference>
<dbReference type="GO" id="GO:0055085">
    <property type="term" value="P:transmembrane transport"/>
    <property type="evidence" value="ECO:0007669"/>
    <property type="project" value="InterPro"/>
</dbReference>
<keyword evidence="5 7" id="KW-1133">Transmembrane helix</keyword>
<evidence type="ECO:0000256" key="6">
    <source>
        <dbReference type="ARBA" id="ARBA00023136"/>
    </source>
</evidence>
<feature type="transmembrane region" description="Helical" evidence="7">
    <location>
        <begin position="54"/>
        <end position="75"/>
    </location>
</feature>
<evidence type="ECO:0000259" key="9">
    <source>
        <dbReference type="PROSITE" id="PS50928"/>
    </source>
</evidence>
<evidence type="ECO:0000256" key="4">
    <source>
        <dbReference type="ARBA" id="ARBA00022692"/>
    </source>
</evidence>
<dbReference type="InterPro" id="IPR035906">
    <property type="entry name" value="MetI-like_sf"/>
</dbReference>
<evidence type="ECO:0000313" key="11">
    <source>
        <dbReference type="Proteomes" id="UP000198362"/>
    </source>
</evidence>
<organism evidence="10 11">
    <name type="scientific">Asanoa hainanensis</name>
    <dbReference type="NCBI Taxonomy" id="560556"/>
    <lineage>
        <taxon>Bacteria</taxon>
        <taxon>Bacillati</taxon>
        <taxon>Actinomycetota</taxon>
        <taxon>Actinomycetes</taxon>
        <taxon>Micromonosporales</taxon>
        <taxon>Micromonosporaceae</taxon>
        <taxon>Asanoa</taxon>
    </lineage>
</organism>
<dbReference type="GO" id="GO:0005886">
    <property type="term" value="C:plasma membrane"/>
    <property type="evidence" value="ECO:0007669"/>
    <property type="project" value="UniProtKB-SubCell"/>
</dbReference>
<dbReference type="OrthoDB" id="9812701at2"/>
<comment type="subcellular location">
    <subcellularLocation>
        <location evidence="1 7">Cell membrane</location>
        <topology evidence="1 7">Multi-pass membrane protein</topology>
    </subcellularLocation>
</comment>
<name>A0A239PFX3_9ACTN</name>
<protein>
    <submittedName>
        <fullName evidence="10">Peptide/nickel transport system permease protein/oligopeptide transport system permease protein</fullName>
    </submittedName>
</protein>
<feature type="transmembrane region" description="Helical" evidence="7">
    <location>
        <begin position="119"/>
        <end position="143"/>
    </location>
</feature>
<keyword evidence="3" id="KW-1003">Cell membrane</keyword>
<evidence type="ECO:0000256" key="3">
    <source>
        <dbReference type="ARBA" id="ARBA00022475"/>
    </source>
</evidence>
<feature type="transmembrane region" description="Helical" evidence="7">
    <location>
        <begin position="286"/>
        <end position="305"/>
    </location>
</feature>
<dbReference type="PROSITE" id="PS50928">
    <property type="entry name" value="ABC_TM1"/>
    <property type="match status" value="1"/>
</dbReference>
<evidence type="ECO:0000256" key="5">
    <source>
        <dbReference type="ARBA" id="ARBA00022989"/>
    </source>
</evidence>
<dbReference type="Pfam" id="PF12911">
    <property type="entry name" value="OppC_N"/>
    <property type="match status" value="1"/>
</dbReference>